<comment type="caution">
    <text evidence="1">The sequence shown here is derived from an EMBL/GenBank/DDBJ whole genome shotgun (WGS) entry which is preliminary data.</text>
</comment>
<accession>A0A8H7T0U7</accession>
<reference evidence="1" key="1">
    <citation type="submission" date="2021-01" db="EMBL/GenBank/DDBJ databases">
        <title>Metabolic potential, ecology and presence of endohyphal bacteria is reflected in genomic diversity of Mucoromycotina.</title>
        <authorList>
            <person name="Muszewska A."/>
            <person name="Okrasinska A."/>
            <person name="Steczkiewicz K."/>
            <person name="Drgas O."/>
            <person name="Orlowska M."/>
            <person name="Perlinska-Lenart U."/>
            <person name="Aleksandrzak-Piekarczyk T."/>
            <person name="Szatraj K."/>
            <person name="Zielenkiewicz U."/>
            <person name="Pilsyk S."/>
            <person name="Malc E."/>
            <person name="Mieczkowski P."/>
            <person name="Kruszewska J.S."/>
            <person name="Biernat P."/>
            <person name="Pawlowska J."/>
        </authorList>
    </citation>
    <scope>NUCLEOTIDE SEQUENCE</scope>
    <source>
        <strain evidence="1">WA0000018081</strain>
    </source>
</reference>
<name>A0A8H7T0U7_9FUNG</name>
<evidence type="ECO:0000313" key="1">
    <source>
        <dbReference type="EMBL" id="KAG2237963.1"/>
    </source>
</evidence>
<proteinExistence type="predicted"/>
<dbReference type="Proteomes" id="UP000613177">
    <property type="component" value="Unassembled WGS sequence"/>
</dbReference>
<organism evidence="1 2">
    <name type="scientific">Thamnidium elegans</name>
    <dbReference type="NCBI Taxonomy" id="101142"/>
    <lineage>
        <taxon>Eukaryota</taxon>
        <taxon>Fungi</taxon>
        <taxon>Fungi incertae sedis</taxon>
        <taxon>Mucoromycota</taxon>
        <taxon>Mucoromycotina</taxon>
        <taxon>Mucoromycetes</taxon>
        <taxon>Mucorales</taxon>
        <taxon>Mucorineae</taxon>
        <taxon>Mucoraceae</taxon>
        <taxon>Thamnidium</taxon>
    </lineage>
</organism>
<dbReference type="EMBL" id="JAEPRE010000001">
    <property type="protein sequence ID" value="KAG2237963.1"/>
    <property type="molecule type" value="Genomic_DNA"/>
</dbReference>
<protein>
    <submittedName>
        <fullName evidence="1">Uncharacterized protein</fullName>
    </submittedName>
</protein>
<gene>
    <name evidence="1" type="ORF">INT48_002524</name>
</gene>
<evidence type="ECO:0000313" key="2">
    <source>
        <dbReference type="Proteomes" id="UP000613177"/>
    </source>
</evidence>
<keyword evidence="2" id="KW-1185">Reference proteome</keyword>
<sequence>MEEVYDLHLYTHLAVCHKGETELNIEAASTSTRLYRQCIMSLSKETCIIYDKEKENILSWGDDQFACDNKDNIRIDRFLEKLYQLYKTDKESWSQDNLFLLKTVSNFMHLSVKELREYLDEEIKDKDLLHYIFVIPSEWEEEIREVLLRPMFVQAGLISKDDHKDRLLFCSDLESLFYLIVDTIKDKISLNPGKSTILCRNTLMEENKILIKLDLVSIVNLMFDFSGAVLYSKIVRSNSLSFTIDDVKDSIRECLENGLDMSYDYFLSDTSEEADRIFLFMKPLFADTSEYSLDKDQEVFMKSFCLFDIFTELGKIKSNIIKDLVLSNTVKEYNMLLFCDMYSSGKYRNENLFKWLKYLLIEDFCYGTTMGKNIRDKNIEETYARYSDVLMGARRYGFDAIMNSDLNCKSRIISVKKSTASSVFPNSKFDAVMNIDISWESTLLSFSILDENGFIEKFWNHDYFVTDSRFITFAKEYLAGDNGAVLNKDVMTEIQSILNVENNTKSLLLTLNQVVTEFNLDEDQYQEAIIIRDKIIRIPNIYNSLCLNLWTNIIEDKSLIQLCDTHKEYSDIDLLDIFSLENKDKFTSNFKQYISEKNIITDLNCQIADKRIIQFSASYPRIKMLKEKSEDFMLEQGIDTPHYILSKSLNNYTKPVCQQRYFLHKGFQIGTLHHVYGENYGVGFRQACDDTDFEYKRDEISDCQTNQTFYMIADEQFLRAGLNTKYFKLKALDGLKDDGTVCLENIYEDMDGPLIFGNTNGFGEGQGMPFAISAAYEPYSSSLNFISRMIGSDVYDKCIATHAEPMALVRF</sequence>
<dbReference type="AlphaFoldDB" id="A0A8H7T0U7"/>